<gene>
    <name evidence="1" type="ORF">GGR05_003561</name>
</gene>
<reference evidence="1 2" key="1">
    <citation type="submission" date="2020-08" db="EMBL/GenBank/DDBJ databases">
        <title>Genomic Encyclopedia of Type Strains, Phase IV (KMG-IV): sequencing the most valuable type-strain genomes for metagenomic binning, comparative biology and taxonomic classification.</title>
        <authorList>
            <person name="Goeker M."/>
        </authorList>
    </citation>
    <scope>NUCLEOTIDE SEQUENCE [LARGE SCALE GENOMIC DNA]</scope>
    <source>
        <strain evidence="1 2">DSM 25024</strain>
    </source>
</reference>
<dbReference type="EMBL" id="JACIDO010000009">
    <property type="protein sequence ID" value="MBB3937395.1"/>
    <property type="molecule type" value="Genomic_DNA"/>
</dbReference>
<comment type="caution">
    <text evidence="1">The sequence shown here is derived from an EMBL/GenBank/DDBJ whole genome shotgun (WGS) entry which is preliminary data.</text>
</comment>
<dbReference type="Proteomes" id="UP000531216">
    <property type="component" value="Unassembled WGS sequence"/>
</dbReference>
<protein>
    <submittedName>
        <fullName evidence="1">Uncharacterized protein</fullName>
    </submittedName>
</protein>
<dbReference type="RefSeq" id="WP_090963942.1">
    <property type="nucleotide sequence ID" value="NZ_FOOA01000010.1"/>
</dbReference>
<accession>A0A7W6FW07</accession>
<proteinExistence type="predicted"/>
<dbReference type="AlphaFoldDB" id="A0A7W6FW07"/>
<sequence length="87" mass="10145">MAKQLNRSDIFVEAVFHTALNIMPVADKDEMLSQQEMEDLLPLLDGMRRVVFAINDRWSTCEGQKPRPDRWRWLLMPIQSFARALGV</sequence>
<keyword evidence="2" id="KW-1185">Reference proteome</keyword>
<organism evidence="1 2">
    <name type="scientific">Aureimonas phyllosphaerae</name>
    <dbReference type="NCBI Taxonomy" id="1166078"/>
    <lineage>
        <taxon>Bacteria</taxon>
        <taxon>Pseudomonadati</taxon>
        <taxon>Pseudomonadota</taxon>
        <taxon>Alphaproteobacteria</taxon>
        <taxon>Hyphomicrobiales</taxon>
        <taxon>Aurantimonadaceae</taxon>
        <taxon>Aureimonas</taxon>
    </lineage>
</organism>
<evidence type="ECO:0000313" key="2">
    <source>
        <dbReference type="Proteomes" id="UP000531216"/>
    </source>
</evidence>
<evidence type="ECO:0000313" key="1">
    <source>
        <dbReference type="EMBL" id="MBB3937395.1"/>
    </source>
</evidence>
<name>A0A7W6FW07_9HYPH</name>